<dbReference type="CDD" id="cd06259">
    <property type="entry name" value="YdcF-like"/>
    <property type="match status" value="1"/>
</dbReference>
<reference evidence="4" key="1">
    <citation type="submission" date="2016-10" db="EMBL/GenBank/DDBJ databases">
        <authorList>
            <person name="Varghese N."/>
            <person name="Submissions S."/>
        </authorList>
    </citation>
    <scope>NUCLEOTIDE SEQUENCE [LARGE SCALE GENOMIC DNA]</scope>
    <source>
        <strain evidence="4">DSM 17875</strain>
    </source>
</reference>
<keyword evidence="1" id="KW-0812">Transmembrane</keyword>
<dbReference type="Proteomes" id="UP000243232">
    <property type="component" value="Chromosome I"/>
</dbReference>
<dbReference type="Pfam" id="PF02698">
    <property type="entry name" value="DUF218"/>
    <property type="match status" value="1"/>
</dbReference>
<dbReference type="InterPro" id="IPR003848">
    <property type="entry name" value="DUF218"/>
</dbReference>
<dbReference type="RefSeq" id="WP_157718787.1">
    <property type="nucleotide sequence ID" value="NZ_LT629785.1"/>
</dbReference>
<sequence length="270" mass="29118">MDTLIYIISKLVGALVRPESWLIIGMGLALLALLLRRLQLAGFVLGLTFCATLLVAIFPLGELLLQPLEARYPANPTLEQVDGIIVLGGGEDPAKSVFWGQTQLREGAERYTAALELARRFPQAQVLFAGGKGQLRDLAGGGTSEGSVAQAFFSAQGLAPGRLLLEQESRNTSENASHSFVLAQPKVGQTWVLVTSAFHMPRAMYAFTQAGWPGLVAYPVDYRSGKFVDGIGWDLADNLRVLNTALKEYVGLLVYGGWRRDALPGQAGSE</sequence>
<organism evidence="3 4">
    <name type="scientific">Pseudomonas pohangensis</name>
    <dbReference type="NCBI Taxonomy" id="364197"/>
    <lineage>
        <taxon>Bacteria</taxon>
        <taxon>Pseudomonadati</taxon>
        <taxon>Pseudomonadota</taxon>
        <taxon>Gammaproteobacteria</taxon>
        <taxon>Pseudomonadales</taxon>
        <taxon>Pseudomonadaceae</taxon>
        <taxon>Pseudomonas</taxon>
    </lineage>
</organism>
<dbReference type="PANTHER" id="PTHR30336">
    <property type="entry name" value="INNER MEMBRANE PROTEIN, PROBABLE PERMEASE"/>
    <property type="match status" value="1"/>
</dbReference>
<evidence type="ECO:0000256" key="1">
    <source>
        <dbReference type="SAM" id="Phobius"/>
    </source>
</evidence>
<keyword evidence="1" id="KW-1133">Transmembrane helix</keyword>
<feature type="transmembrane region" description="Helical" evidence="1">
    <location>
        <begin position="43"/>
        <end position="65"/>
    </location>
</feature>
<dbReference type="GO" id="GO:0000270">
    <property type="term" value="P:peptidoglycan metabolic process"/>
    <property type="evidence" value="ECO:0007669"/>
    <property type="project" value="TreeGrafter"/>
</dbReference>
<protein>
    <submittedName>
        <fullName evidence="3">Uncharacterized SAM-binding protein YcdF, DUF218 family</fullName>
    </submittedName>
</protein>
<evidence type="ECO:0000313" key="4">
    <source>
        <dbReference type="Proteomes" id="UP000243232"/>
    </source>
</evidence>
<keyword evidence="1" id="KW-0472">Membrane</keyword>
<dbReference type="InterPro" id="IPR014729">
    <property type="entry name" value="Rossmann-like_a/b/a_fold"/>
</dbReference>
<name>A0A1H2EKW4_9PSED</name>
<dbReference type="GO" id="GO:0005886">
    <property type="term" value="C:plasma membrane"/>
    <property type="evidence" value="ECO:0007669"/>
    <property type="project" value="TreeGrafter"/>
</dbReference>
<dbReference type="Gene3D" id="3.40.50.620">
    <property type="entry name" value="HUPs"/>
    <property type="match status" value="1"/>
</dbReference>
<keyword evidence="4" id="KW-1185">Reference proteome</keyword>
<accession>A0A1H2EKW4</accession>
<proteinExistence type="predicted"/>
<feature type="domain" description="DUF218" evidence="2">
    <location>
        <begin position="82"/>
        <end position="251"/>
    </location>
</feature>
<feature type="transmembrane region" description="Helical" evidence="1">
    <location>
        <begin position="20"/>
        <end position="36"/>
    </location>
</feature>
<evidence type="ECO:0000313" key="3">
    <source>
        <dbReference type="EMBL" id="SDT95822.1"/>
    </source>
</evidence>
<evidence type="ECO:0000259" key="2">
    <source>
        <dbReference type="Pfam" id="PF02698"/>
    </source>
</evidence>
<dbReference type="STRING" id="364197.SAMN05216296_0884"/>
<dbReference type="PANTHER" id="PTHR30336:SF4">
    <property type="entry name" value="ENVELOPE BIOGENESIS FACTOR ELYC"/>
    <property type="match status" value="1"/>
</dbReference>
<dbReference type="InterPro" id="IPR051599">
    <property type="entry name" value="Cell_Envelope_Assoc"/>
</dbReference>
<gene>
    <name evidence="3" type="ORF">SAMN05216296_0884</name>
</gene>
<dbReference type="EMBL" id="LT629785">
    <property type="protein sequence ID" value="SDT95822.1"/>
    <property type="molecule type" value="Genomic_DNA"/>
</dbReference>
<dbReference type="AlphaFoldDB" id="A0A1H2EKW4"/>
<dbReference type="GO" id="GO:0043164">
    <property type="term" value="P:Gram-negative-bacterium-type cell wall biogenesis"/>
    <property type="evidence" value="ECO:0007669"/>
    <property type="project" value="TreeGrafter"/>
</dbReference>
<dbReference type="OrthoDB" id="9809813at2"/>